<gene>
    <name evidence="2" type="ORF">R1flu_028807</name>
</gene>
<evidence type="ECO:0000313" key="3">
    <source>
        <dbReference type="Proteomes" id="UP001605036"/>
    </source>
</evidence>
<evidence type="ECO:0000256" key="1">
    <source>
        <dbReference type="SAM" id="MobiDB-lite"/>
    </source>
</evidence>
<name>A0ABD1XMR6_9MARC</name>
<organism evidence="2 3">
    <name type="scientific">Riccia fluitans</name>
    <dbReference type="NCBI Taxonomy" id="41844"/>
    <lineage>
        <taxon>Eukaryota</taxon>
        <taxon>Viridiplantae</taxon>
        <taxon>Streptophyta</taxon>
        <taxon>Embryophyta</taxon>
        <taxon>Marchantiophyta</taxon>
        <taxon>Marchantiopsida</taxon>
        <taxon>Marchantiidae</taxon>
        <taxon>Marchantiales</taxon>
        <taxon>Ricciaceae</taxon>
        <taxon>Riccia</taxon>
    </lineage>
</organism>
<accession>A0ABD1XMR6</accession>
<protein>
    <submittedName>
        <fullName evidence="2">Uncharacterized protein</fullName>
    </submittedName>
</protein>
<reference evidence="2 3" key="1">
    <citation type="submission" date="2024-09" db="EMBL/GenBank/DDBJ databases">
        <title>Chromosome-scale assembly of Riccia fluitans.</title>
        <authorList>
            <person name="Paukszto L."/>
            <person name="Sawicki J."/>
            <person name="Karawczyk K."/>
            <person name="Piernik-Szablinska J."/>
            <person name="Szczecinska M."/>
            <person name="Mazdziarz M."/>
        </authorList>
    </citation>
    <scope>NUCLEOTIDE SEQUENCE [LARGE SCALE GENOMIC DNA]</scope>
    <source>
        <strain evidence="2">Rf_01</strain>
        <tissue evidence="2">Aerial parts of the thallus</tissue>
    </source>
</reference>
<evidence type="ECO:0000313" key="2">
    <source>
        <dbReference type="EMBL" id="KAL2610234.1"/>
    </source>
</evidence>
<feature type="region of interest" description="Disordered" evidence="1">
    <location>
        <begin position="1"/>
        <end position="38"/>
    </location>
</feature>
<dbReference type="Proteomes" id="UP001605036">
    <property type="component" value="Unassembled WGS sequence"/>
</dbReference>
<dbReference type="EMBL" id="JBHFFA010000008">
    <property type="protein sequence ID" value="KAL2610234.1"/>
    <property type="molecule type" value="Genomic_DNA"/>
</dbReference>
<sequence length="66" mass="7385">MSVRLIPDGDRKIRKKRRAQRYVQRSARGGAEKGKAGEGLFQKQGMMAGESTRVELKYCGGEPMID</sequence>
<keyword evidence="3" id="KW-1185">Reference proteome</keyword>
<comment type="caution">
    <text evidence="2">The sequence shown here is derived from an EMBL/GenBank/DDBJ whole genome shotgun (WGS) entry which is preliminary data.</text>
</comment>
<proteinExistence type="predicted"/>
<dbReference type="AlphaFoldDB" id="A0ABD1XMR6"/>